<dbReference type="AlphaFoldDB" id="A0AAV2MA48"/>
<sequence>MRASLNREESSPSLQLIVFVESQDSSELTEPFQTLTVRSHYKSLCVGPGPGTALSVWQVFGQWNGQNSVSCPRDRGKRAGCLLQTHDVCLAPVSVPTAHRSHMGVLPGTGRSGSH</sequence>
<gene>
    <name evidence="1" type="ORF">KC01_LOCUS36884</name>
</gene>
<protein>
    <submittedName>
        <fullName evidence="1">Uncharacterized protein</fullName>
    </submittedName>
</protein>
<dbReference type="Proteomes" id="UP001497482">
    <property type="component" value="Chromosome 7"/>
</dbReference>
<name>A0AAV2MA48_KNICA</name>
<dbReference type="EMBL" id="OZ035829">
    <property type="protein sequence ID" value="CAL1610232.1"/>
    <property type="molecule type" value="Genomic_DNA"/>
</dbReference>
<evidence type="ECO:0000313" key="1">
    <source>
        <dbReference type="EMBL" id="CAL1610232.1"/>
    </source>
</evidence>
<organism evidence="1 2">
    <name type="scientific">Knipowitschia caucasica</name>
    <name type="common">Caucasian dwarf goby</name>
    <name type="synonym">Pomatoschistus caucasicus</name>
    <dbReference type="NCBI Taxonomy" id="637954"/>
    <lineage>
        <taxon>Eukaryota</taxon>
        <taxon>Metazoa</taxon>
        <taxon>Chordata</taxon>
        <taxon>Craniata</taxon>
        <taxon>Vertebrata</taxon>
        <taxon>Euteleostomi</taxon>
        <taxon>Actinopterygii</taxon>
        <taxon>Neopterygii</taxon>
        <taxon>Teleostei</taxon>
        <taxon>Neoteleostei</taxon>
        <taxon>Acanthomorphata</taxon>
        <taxon>Gobiaria</taxon>
        <taxon>Gobiiformes</taxon>
        <taxon>Gobioidei</taxon>
        <taxon>Gobiidae</taxon>
        <taxon>Gobiinae</taxon>
        <taxon>Knipowitschia</taxon>
    </lineage>
</organism>
<proteinExistence type="predicted"/>
<keyword evidence="2" id="KW-1185">Reference proteome</keyword>
<accession>A0AAV2MA48</accession>
<reference evidence="1 2" key="1">
    <citation type="submission" date="2024-04" db="EMBL/GenBank/DDBJ databases">
        <authorList>
            <person name="Waldvogel A.-M."/>
            <person name="Schoenle A."/>
        </authorList>
    </citation>
    <scope>NUCLEOTIDE SEQUENCE [LARGE SCALE GENOMIC DNA]</scope>
</reference>
<evidence type="ECO:0000313" key="2">
    <source>
        <dbReference type="Proteomes" id="UP001497482"/>
    </source>
</evidence>